<dbReference type="STRING" id="156889.Mmc1_3596"/>
<dbReference type="EMBL" id="CP000471">
    <property type="protein sequence ID" value="ABK46081.1"/>
    <property type="molecule type" value="Genomic_DNA"/>
</dbReference>
<dbReference type="SUPFAM" id="SSF54523">
    <property type="entry name" value="Pili subunits"/>
    <property type="match status" value="1"/>
</dbReference>
<reference evidence="2 3" key="2">
    <citation type="journal article" date="2012" name="Int. J. Syst. Evol. Microbiol.">
        <title>Magnetococcus marinus gen. nov., sp. nov., a marine, magnetotactic bacterium that represents a novel lineage (Magnetococcaceae fam. nov.; Magnetococcales ord. nov.) at the base of the Alphaproteobacteria.</title>
        <authorList>
            <person name="Bazylinski D.A."/>
            <person name="Williams T.J."/>
            <person name="Lefevre C.T."/>
            <person name="Berg R.J."/>
            <person name="Zhang C.L."/>
            <person name="Bowser S.S."/>
            <person name="Dean A.J."/>
            <person name="Beveridge T.J."/>
        </authorList>
    </citation>
    <scope>NUCLEOTIDE SEQUENCE [LARGE SCALE GENOMIC DNA]</scope>
    <source>
        <strain evidence="3">ATCC BAA-1437 / JCM 17883 / MC-1</strain>
    </source>
</reference>
<dbReference type="RefSeq" id="WP_011715137.1">
    <property type="nucleotide sequence ID" value="NC_008576.1"/>
</dbReference>
<dbReference type="InterPro" id="IPR045584">
    <property type="entry name" value="Pilin-like"/>
</dbReference>
<dbReference type="eggNOG" id="COG2165">
    <property type="taxonomic scope" value="Bacteria"/>
</dbReference>
<dbReference type="KEGG" id="mgm:Mmc1_3596"/>
<reference evidence="3" key="1">
    <citation type="journal article" date="2009" name="Appl. Environ. Microbiol.">
        <title>Complete genome sequence of the chemolithoautotrophic marine magnetotactic coccus strain MC-1.</title>
        <authorList>
            <person name="Schubbe S."/>
            <person name="Williams T.J."/>
            <person name="Xie G."/>
            <person name="Kiss H.E."/>
            <person name="Brettin T.S."/>
            <person name="Martinez D."/>
            <person name="Ross C.A."/>
            <person name="Schuler D."/>
            <person name="Cox B.L."/>
            <person name="Nealson K.H."/>
            <person name="Bazylinski D.A."/>
        </authorList>
    </citation>
    <scope>NUCLEOTIDE SEQUENCE [LARGE SCALE GENOMIC DNA]</scope>
    <source>
        <strain evidence="3">ATCC BAA-1437 / JCM 17883 / MC-1</strain>
    </source>
</reference>
<dbReference type="InterPro" id="IPR012902">
    <property type="entry name" value="N_methyl_site"/>
</dbReference>
<evidence type="ECO:0000313" key="2">
    <source>
        <dbReference type="EMBL" id="ABK46081.1"/>
    </source>
</evidence>
<sequence length="268" mass="28348">MSGRFVKLQAQHGFTMIELSMVLVVVGLLIAASISLLPGTQQSLELKETKSILKEMKAALVGYAAANGHLPCPDMNATPDGTEDRTGAVCDGAVGFFPYRTLGLGNGVDAWGGHVVYGIHDANAQGDLTDNSVNMCLDTSELVKLSKLDLINDLNSGVRISKMITQDLGANPSINFSCVDADSMAVALILISKGPTDANANGDGATTYTKRFDGNNEDVLADSCFDTPERVWFLPNVDTTTAVPATSYDDVVEVMGFTSLYAKACLTP</sequence>
<proteinExistence type="predicted"/>
<organism evidence="2 3">
    <name type="scientific">Magnetococcus marinus (strain ATCC BAA-1437 / JCM 17883 / MC-1)</name>
    <dbReference type="NCBI Taxonomy" id="156889"/>
    <lineage>
        <taxon>Bacteria</taxon>
        <taxon>Pseudomonadati</taxon>
        <taxon>Pseudomonadota</taxon>
        <taxon>Magnetococcia</taxon>
        <taxon>Magnetococcales</taxon>
        <taxon>Magnetococcaceae</taxon>
        <taxon>Magnetococcus</taxon>
    </lineage>
</organism>
<dbReference type="NCBIfam" id="TIGR02532">
    <property type="entry name" value="IV_pilin_GFxxxE"/>
    <property type="match status" value="1"/>
</dbReference>
<evidence type="ECO:0000313" key="3">
    <source>
        <dbReference type="Proteomes" id="UP000002586"/>
    </source>
</evidence>
<gene>
    <name evidence="2" type="ordered locus">Mmc1_3596</name>
</gene>
<feature type="transmembrane region" description="Helical" evidence="1">
    <location>
        <begin position="12"/>
        <end position="37"/>
    </location>
</feature>
<keyword evidence="3" id="KW-1185">Reference proteome</keyword>
<keyword evidence="1" id="KW-0472">Membrane</keyword>
<dbReference type="HOGENOM" id="CLU_098182_0_0_5"/>
<keyword evidence="1" id="KW-1133">Transmembrane helix</keyword>
<keyword evidence="1" id="KW-0812">Transmembrane</keyword>
<dbReference type="Gene3D" id="3.30.700.10">
    <property type="entry name" value="Glycoprotein, Type 4 Pilin"/>
    <property type="match status" value="1"/>
</dbReference>
<dbReference type="Pfam" id="PF07963">
    <property type="entry name" value="N_methyl"/>
    <property type="match status" value="1"/>
</dbReference>
<dbReference type="AlphaFoldDB" id="A0LDN8"/>
<protein>
    <submittedName>
        <fullName evidence="2">Uncharacterized protein</fullName>
    </submittedName>
</protein>
<name>A0LDN8_MAGMM</name>
<evidence type="ECO:0000256" key="1">
    <source>
        <dbReference type="SAM" id="Phobius"/>
    </source>
</evidence>
<dbReference type="OrthoDB" id="7364051at2"/>
<accession>A0LDN8</accession>
<dbReference type="Proteomes" id="UP000002586">
    <property type="component" value="Chromosome"/>
</dbReference>